<dbReference type="SUPFAM" id="SSF51120">
    <property type="entry name" value="beta-Roll"/>
    <property type="match status" value="3"/>
</dbReference>
<evidence type="ECO:0000313" key="3">
    <source>
        <dbReference type="EMBL" id="MXN47054.1"/>
    </source>
</evidence>
<reference evidence="3 4" key="1">
    <citation type="submission" date="2019-12" db="EMBL/GenBank/DDBJ databases">
        <title>Shinella kummerowiae sp. nov., a symbiotic bacterium isolated from root nodules of the herbal legume Kummerowia stipulacea.</title>
        <authorList>
            <person name="Gao J."/>
        </authorList>
    </citation>
    <scope>NUCLEOTIDE SEQUENCE [LARGE SCALE GENOMIC DNA]</scope>
    <source>
        <strain evidence="3 4">CCBAU 25048</strain>
    </source>
</reference>
<accession>A0A6N8SD99</accession>
<dbReference type="EMBL" id="WUMK01000006">
    <property type="protein sequence ID" value="MXN47054.1"/>
    <property type="molecule type" value="Genomic_DNA"/>
</dbReference>
<dbReference type="GO" id="GO:0005509">
    <property type="term" value="F:calcium ion binding"/>
    <property type="evidence" value="ECO:0007669"/>
    <property type="project" value="InterPro"/>
</dbReference>
<dbReference type="InterPro" id="IPR018511">
    <property type="entry name" value="Hemolysin-typ_Ca-bd_CS"/>
</dbReference>
<dbReference type="RefSeq" id="WP_160860578.1">
    <property type="nucleotide sequence ID" value="NZ_WUMK01000006.1"/>
</dbReference>
<dbReference type="PRINTS" id="PR00313">
    <property type="entry name" value="CABNDNGRPT"/>
</dbReference>
<dbReference type="OrthoDB" id="8338689at2"/>
<proteinExistence type="predicted"/>
<dbReference type="InterPro" id="IPR050557">
    <property type="entry name" value="RTX_toxin/Mannuronan_C5-epim"/>
</dbReference>
<keyword evidence="4" id="KW-1185">Reference proteome</keyword>
<dbReference type="Pfam" id="PF00353">
    <property type="entry name" value="HemolysinCabind"/>
    <property type="match status" value="6"/>
</dbReference>
<dbReference type="PROSITE" id="PS00330">
    <property type="entry name" value="HEMOLYSIN_CALCIUM"/>
    <property type="match status" value="3"/>
</dbReference>
<dbReference type="Gene3D" id="2.150.10.10">
    <property type="entry name" value="Serralysin-like metalloprotease, C-terminal"/>
    <property type="match status" value="2"/>
</dbReference>
<evidence type="ECO:0000256" key="2">
    <source>
        <dbReference type="ARBA" id="ARBA00022525"/>
    </source>
</evidence>
<dbReference type="PANTHER" id="PTHR38340:SF1">
    <property type="entry name" value="S-LAYER PROTEIN"/>
    <property type="match status" value="1"/>
</dbReference>
<dbReference type="PANTHER" id="PTHR38340">
    <property type="entry name" value="S-LAYER PROTEIN"/>
    <property type="match status" value="1"/>
</dbReference>
<keyword evidence="2" id="KW-0964">Secreted</keyword>
<dbReference type="InterPro" id="IPR001343">
    <property type="entry name" value="Hemolysn_Ca-bd"/>
</dbReference>
<gene>
    <name evidence="3" type="ORF">GR138_17810</name>
</gene>
<dbReference type="Proteomes" id="UP000435802">
    <property type="component" value="Unassembled WGS sequence"/>
</dbReference>
<dbReference type="AlphaFoldDB" id="A0A6N8SD99"/>
<evidence type="ECO:0000313" key="4">
    <source>
        <dbReference type="Proteomes" id="UP000435802"/>
    </source>
</evidence>
<dbReference type="InterPro" id="IPR011049">
    <property type="entry name" value="Serralysin-like_metalloprot_C"/>
</dbReference>
<sequence>MVVVVKGTNGDDLIVQNSRGPMDVYAYGGDDEIVLNRIDSRGGNNYVEAGSGNDIVRNSFEGNNDIYLGSGNDIYVHSGAAKASGEYDVVSGGDGNDVFNVKTYQSVYNGDAGNDTFYSVGFKNTFNGGSGTDTISYSLQDSSSEKGRGIYVDLDEGYAKAVTGRLEKLTSIENVVGTAYADTLIGTAGNNLLKGGSGNDQLEGLAGNDRLYGGNGVDILYGDDGDDDLYGEAGNDRLYGGNGNDDLVGGSGNDLLVGGAGNDFLVGGTGADTFRFTKTSDSRVGSLRDVIDDFNPDSQGDVIDLRDIDANTGRSGNQAFEFIGKASFSGTAGELRYSGTVISGDINGDGRADFEINAGLTKYYSDDFLL</sequence>
<evidence type="ECO:0000256" key="1">
    <source>
        <dbReference type="ARBA" id="ARBA00004613"/>
    </source>
</evidence>
<name>A0A6N8SD99_9HYPH</name>
<comment type="subcellular location">
    <subcellularLocation>
        <location evidence="1">Secreted</location>
    </subcellularLocation>
</comment>
<organism evidence="3 4">
    <name type="scientific">Shinella kummerowiae</name>
    <dbReference type="NCBI Taxonomy" id="417745"/>
    <lineage>
        <taxon>Bacteria</taxon>
        <taxon>Pseudomonadati</taxon>
        <taxon>Pseudomonadota</taxon>
        <taxon>Alphaproteobacteria</taxon>
        <taxon>Hyphomicrobiales</taxon>
        <taxon>Rhizobiaceae</taxon>
        <taxon>Shinella</taxon>
    </lineage>
</organism>
<dbReference type="GO" id="GO:0005576">
    <property type="term" value="C:extracellular region"/>
    <property type="evidence" value="ECO:0007669"/>
    <property type="project" value="UniProtKB-SubCell"/>
</dbReference>
<protein>
    <submittedName>
        <fullName evidence="3">Calcium-binding protein</fullName>
    </submittedName>
</protein>
<comment type="caution">
    <text evidence="3">The sequence shown here is derived from an EMBL/GenBank/DDBJ whole genome shotgun (WGS) entry which is preliminary data.</text>
</comment>